<name>A0AAN9E625_CROPI</name>
<gene>
    <name evidence="1" type="ORF">RIF29_39165</name>
</gene>
<organism evidence="1 2">
    <name type="scientific">Crotalaria pallida</name>
    <name type="common">Smooth rattlebox</name>
    <name type="synonym">Crotalaria striata</name>
    <dbReference type="NCBI Taxonomy" id="3830"/>
    <lineage>
        <taxon>Eukaryota</taxon>
        <taxon>Viridiplantae</taxon>
        <taxon>Streptophyta</taxon>
        <taxon>Embryophyta</taxon>
        <taxon>Tracheophyta</taxon>
        <taxon>Spermatophyta</taxon>
        <taxon>Magnoliopsida</taxon>
        <taxon>eudicotyledons</taxon>
        <taxon>Gunneridae</taxon>
        <taxon>Pentapetalae</taxon>
        <taxon>rosids</taxon>
        <taxon>fabids</taxon>
        <taxon>Fabales</taxon>
        <taxon>Fabaceae</taxon>
        <taxon>Papilionoideae</taxon>
        <taxon>50 kb inversion clade</taxon>
        <taxon>genistoids sensu lato</taxon>
        <taxon>core genistoids</taxon>
        <taxon>Crotalarieae</taxon>
        <taxon>Crotalaria</taxon>
    </lineage>
</organism>
<evidence type="ECO:0000313" key="1">
    <source>
        <dbReference type="EMBL" id="KAK7244345.1"/>
    </source>
</evidence>
<comment type="caution">
    <text evidence="1">The sequence shown here is derived from an EMBL/GenBank/DDBJ whole genome shotgun (WGS) entry which is preliminary data.</text>
</comment>
<keyword evidence="2" id="KW-1185">Reference proteome</keyword>
<dbReference type="EMBL" id="JAYWIO010000008">
    <property type="protein sequence ID" value="KAK7244345.1"/>
    <property type="molecule type" value="Genomic_DNA"/>
</dbReference>
<evidence type="ECO:0000313" key="2">
    <source>
        <dbReference type="Proteomes" id="UP001372338"/>
    </source>
</evidence>
<dbReference type="AlphaFoldDB" id="A0AAN9E625"/>
<dbReference type="Proteomes" id="UP001372338">
    <property type="component" value="Unassembled WGS sequence"/>
</dbReference>
<sequence>MEGKTSDVGDNTTPPAEVRSCPSVRAASFMNLSYSFPPLADMLPSITAPIAVNNGEVSIIFSSLFPTIKFDCYLTIMPYILSASEQAWKCLESYMPPSGPIVARDLGLLLAYLMFVFDIRRMTTQTL</sequence>
<reference evidence="1 2" key="1">
    <citation type="submission" date="2024-01" db="EMBL/GenBank/DDBJ databases">
        <title>The genomes of 5 underutilized Papilionoideae crops provide insights into root nodulation and disease resistanc.</title>
        <authorList>
            <person name="Yuan L."/>
        </authorList>
    </citation>
    <scope>NUCLEOTIDE SEQUENCE [LARGE SCALE GENOMIC DNA]</scope>
    <source>
        <strain evidence="1">ZHUSHIDOU_FW_LH</strain>
        <tissue evidence="1">Leaf</tissue>
    </source>
</reference>
<accession>A0AAN9E625</accession>
<proteinExistence type="predicted"/>
<protein>
    <submittedName>
        <fullName evidence="1">Uncharacterized protein</fullName>
    </submittedName>
</protein>